<accession>A0A1L9B634</accession>
<feature type="compositionally biased region" description="Basic and acidic residues" evidence="1">
    <location>
        <begin position="471"/>
        <end position="483"/>
    </location>
</feature>
<feature type="region of interest" description="Disordered" evidence="1">
    <location>
        <begin position="452"/>
        <end position="483"/>
    </location>
</feature>
<proteinExistence type="predicted"/>
<evidence type="ECO:0000256" key="1">
    <source>
        <dbReference type="SAM" id="MobiDB-lite"/>
    </source>
</evidence>
<dbReference type="AlphaFoldDB" id="A0A1L9B634"/>
<feature type="chain" id="PRO_5011956512" description="Lipoprotein" evidence="2">
    <location>
        <begin position="20"/>
        <end position="483"/>
    </location>
</feature>
<keyword evidence="4" id="KW-1185">Reference proteome</keyword>
<reference evidence="3 4" key="2">
    <citation type="submission" date="2016-12" db="EMBL/GenBank/DDBJ databases">
        <title>Draft Genome Sequence of Cystobacter ferrugineus Strain Cbfe23.</title>
        <authorList>
            <person name="Akbar S."/>
            <person name="Dowd S.E."/>
            <person name="Stevens D.C."/>
        </authorList>
    </citation>
    <scope>NUCLEOTIDE SEQUENCE [LARGE SCALE GENOMIC DNA]</scope>
    <source>
        <strain evidence="3 4">Cbfe23</strain>
    </source>
</reference>
<organism evidence="3 4">
    <name type="scientific">Cystobacter ferrugineus</name>
    <dbReference type="NCBI Taxonomy" id="83449"/>
    <lineage>
        <taxon>Bacteria</taxon>
        <taxon>Pseudomonadati</taxon>
        <taxon>Myxococcota</taxon>
        <taxon>Myxococcia</taxon>
        <taxon>Myxococcales</taxon>
        <taxon>Cystobacterineae</taxon>
        <taxon>Archangiaceae</taxon>
        <taxon>Cystobacter</taxon>
    </lineage>
</organism>
<dbReference type="EMBL" id="MPIN01000007">
    <property type="protein sequence ID" value="OJH37715.1"/>
    <property type="molecule type" value="Genomic_DNA"/>
</dbReference>
<evidence type="ECO:0000313" key="4">
    <source>
        <dbReference type="Proteomes" id="UP000182229"/>
    </source>
</evidence>
<reference evidence="4" key="1">
    <citation type="submission" date="2016-11" db="EMBL/GenBank/DDBJ databases">
        <authorList>
            <person name="Shukria A."/>
            <person name="Stevens D.C."/>
        </authorList>
    </citation>
    <scope>NUCLEOTIDE SEQUENCE [LARGE SCALE GENOMIC DNA]</scope>
    <source>
        <strain evidence="4">Cbfe23</strain>
    </source>
</reference>
<gene>
    <name evidence="3" type="ORF">BON30_26355</name>
</gene>
<evidence type="ECO:0000313" key="3">
    <source>
        <dbReference type="EMBL" id="OJH37715.1"/>
    </source>
</evidence>
<comment type="caution">
    <text evidence="3">The sequence shown here is derived from an EMBL/GenBank/DDBJ whole genome shotgun (WGS) entry which is preliminary data.</text>
</comment>
<sequence>MARARLGTLLLLLAGCHQAARPVASETPGTLVGQTLPLLPSPHLRLVVEGHLNGRAVPVVLDVARALSAVSSGCWDEKRPVPPVTGMARVPDVYAGLGGIRDWPLVRVSGLRVGGVLLGPRGMGLTGEGSCSVTLGADVLAPYAFTVEPLRREVSFEKSRPRDAWVAETASTGTESAEEVQMLELTREPVGDWPLLAARVTQGESVLTGPFVLATREPFSRLALGPAEAQGLHGLETTAGLPPRAFLVDSVEVTSGVGVSPLVVEAGVGWKNPTTLGRLGPDVWGRFRTTVDVQGSTLVLRRPRVVSAEGHQRCARPGTSAASEEPREEACFALHVRRGAGDRTAVTGAVFRDLPGGGRVHLEPLGEDGKPLSLECQVGLSFSPTSRGVTTQHLVPWPKLVQSMPECAEALRAVRGYALALFEEGPVAECPNACVFVHQPSTRRTVCECQPTPLGDGAVVPQRSNTPKPPSKRERELEPEDPH</sequence>
<evidence type="ECO:0008006" key="5">
    <source>
        <dbReference type="Google" id="ProtNLM"/>
    </source>
</evidence>
<protein>
    <recommendedName>
        <fullName evidence="5">Lipoprotein</fullName>
    </recommendedName>
</protein>
<dbReference type="PROSITE" id="PS51257">
    <property type="entry name" value="PROKAR_LIPOPROTEIN"/>
    <property type="match status" value="1"/>
</dbReference>
<evidence type="ECO:0000256" key="2">
    <source>
        <dbReference type="SAM" id="SignalP"/>
    </source>
</evidence>
<feature type="signal peptide" evidence="2">
    <location>
        <begin position="1"/>
        <end position="19"/>
    </location>
</feature>
<dbReference type="RefSeq" id="WP_071901180.1">
    <property type="nucleotide sequence ID" value="NZ_MPIN01000007.1"/>
</dbReference>
<keyword evidence="2" id="KW-0732">Signal</keyword>
<name>A0A1L9B634_9BACT</name>
<dbReference type="Proteomes" id="UP000182229">
    <property type="component" value="Unassembled WGS sequence"/>
</dbReference>
<dbReference type="OrthoDB" id="5484115at2"/>
<dbReference type="STRING" id="83449.BON30_26355"/>